<dbReference type="InterPro" id="IPR001461">
    <property type="entry name" value="Aspartic_peptidase_A1"/>
</dbReference>
<dbReference type="PANTHER" id="PTHR47966:SF75">
    <property type="entry name" value="ENDOPEPTIDASE (CTSD), PUTATIVE (AFU_ORTHOLOGUE AFUA_4G07040)-RELATED"/>
    <property type="match status" value="1"/>
</dbReference>
<keyword evidence="9" id="KW-0449">Lipoprotein</keyword>
<evidence type="ECO:0000313" key="17">
    <source>
        <dbReference type="EMBL" id="RPB28625.1"/>
    </source>
</evidence>
<dbReference type="EMBL" id="ML121529">
    <property type="protein sequence ID" value="RPB28625.1"/>
    <property type="molecule type" value="Genomic_DNA"/>
</dbReference>
<keyword evidence="4 12" id="KW-0645">Protease</keyword>
<feature type="compositionally biased region" description="Polar residues" evidence="13">
    <location>
        <begin position="490"/>
        <end position="505"/>
    </location>
</feature>
<evidence type="ECO:0000256" key="7">
    <source>
        <dbReference type="ARBA" id="ARBA00023136"/>
    </source>
</evidence>
<evidence type="ECO:0000256" key="13">
    <source>
        <dbReference type="SAM" id="MobiDB-lite"/>
    </source>
</evidence>
<dbReference type="GO" id="GO:0004190">
    <property type="term" value="F:aspartic-type endopeptidase activity"/>
    <property type="evidence" value="ECO:0007669"/>
    <property type="project" value="UniProtKB-KW"/>
</dbReference>
<dbReference type="PRINTS" id="PR00792">
    <property type="entry name" value="PEPSIN"/>
</dbReference>
<evidence type="ECO:0000256" key="11">
    <source>
        <dbReference type="PIRSR" id="PIRSR601461-2"/>
    </source>
</evidence>
<feature type="chain" id="PRO_5018111420" evidence="15">
    <location>
        <begin position="20"/>
        <end position="555"/>
    </location>
</feature>
<keyword evidence="7 14" id="KW-0472">Membrane</keyword>
<evidence type="ECO:0000256" key="10">
    <source>
        <dbReference type="PIRSR" id="PIRSR601461-1"/>
    </source>
</evidence>
<dbReference type="STRING" id="1051890.A0A3N4MJU0"/>
<dbReference type="InParanoid" id="A0A3N4MJU0"/>
<dbReference type="PROSITE" id="PS00141">
    <property type="entry name" value="ASP_PROTEASE"/>
    <property type="match status" value="2"/>
</dbReference>
<feature type="active site" evidence="10">
    <location>
        <position position="370"/>
    </location>
</feature>
<keyword evidence="11" id="KW-1015">Disulfide bond</keyword>
<keyword evidence="18" id="KW-1185">Reference proteome</keyword>
<evidence type="ECO:0000256" key="4">
    <source>
        <dbReference type="ARBA" id="ARBA00022670"/>
    </source>
</evidence>
<dbReference type="PROSITE" id="PS51767">
    <property type="entry name" value="PEPTIDASE_A1"/>
    <property type="match status" value="1"/>
</dbReference>
<comment type="similarity">
    <text evidence="2 12">Belongs to the peptidase A1 family.</text>
</comment>
<keyword evidence="14" id="KW-1133">Transmembrane helix</keyword>
<evidence type="ECO:0000256" key="6">
    <source>
        <dbReference type="ARBA" id="ARBA00022801"/>
    </source>
</evidence>
<feature type="active site" evidence="10">
    <location>
        <position position="187"/>
    </location>
</feature>
<keyword evidence="14" id="KW-0812">Transmembrane</keyword>
<reference evidence="17 18" key="1">
    <citation type="journal article" date="2018" name="Nat. Ecol. Evol.">
        <title>Pezizomycetes genomes reveal the molecular basis of ectomycorrhizal truffle lifestyle.</title>
        <authorList>
            <person name="Murat C."/>
            <person name="Payen T."/>
            <person name="Noel B."/>
            <person name="Kuo A."/>
            <person name="Morin E."/>
            <person name="Chen J."/>
            <person name="Kohler A."/>
            <person name="Krizsan K."/>
            <person name="Balestrini R."/>
            <person name="Da Silva C."/>
            <person name="Montanini B."/>
            <person name="Hainaut M."/>
            <person name="Levati E."/>
            <person name="Barry K.W."/>
            <person name="Belfiori B."/>
            <person name="Cichocki N."/>
            <person name="Clum A."/>
            <person name="Dockter R.B."/>
            <person name="Fauchery L."/>
            <person name="Guy J."/>
            <person name="Iotti M."/>
            <person name="Le Tacon F."/>
            <person name="Lindquist E.A."/>
            <person name="Lipzen A."/>
            <person name="Malagnac F."/>
            <person name="Mello A."/>
            <person name="Molinier V."/>
            <person name="Miyauchi S."/>
            <person name="Poulain J."/>
            <person name="Riccioni C."/>
            <person name="Rubini A."/>
            <person name="Sitrit Y."/>
            <person name="Splivallo R."/>
            <person name="Traeger S."/>
            <person name="Wang M."/>
            <person name="Zifcakova L."/>
            <person name="Wipf D."/>
            <person name="Zambonelli A."/>
            <person name="Paolocci F."/>
            <person name="Nowrousian M."/>
            <person name="Ottonello S."/>
            <person name="Baldrian P."/>
            <person name="Spatafora J.W."/>
            <person name="Henrissat B."/>
            <person name="Nagy L.G."/>
            <person name="Aury J.M."/>
            <person name="Wincker P."/>
            <person name="Grigoriev I.V."/>
            <person name="Bonfante P."/>
            <person name="Martin F.M."/>
        </authorList>
    </citation>
    <scope>NUCLEOTIDE SEQUENCE [LARGE SCALE GENOMIC DNA]</scope>
    <source>
        <strain evidence="17 18">ATCC MYA-4762</strain>
    </source>
</reference>
<dbReference type="SUPFAM" id="SSF50630">
    <property type="entry name" value="Acid proteases"/>
    <property type="match status" value="1"/>
</dbReference>
<sequence length="555" mass="60109">MYIKYVVHGLILSATVASAFNPYHKPVVSVPKVGSVGGTAQNVKEWKPLKAPRDATSFQPVEEKPVDLEQMKPLSEMRIKKVPRADNDLHPQIRAVQHANSITKKFRKRGIPGPDIDRKLAIRNVISSLEKRNLKSLKRRVNNFDILRSDTPTTPDSMAVDQDGSDFSYFSEVQFGPNNKPFLLVVDTGSSDTWVPSSNCTTQACRIHETYGPSDSHTLVIENRTFQIRYGTGDVEGTVARDDVSFAGFKVNIEFGLSTVVSSDFVNFPIDGIMGLGFPEASQQGASTILDVLVKAKLIGGRMFSVALSRATDGLNDGVVHFGGIDKSYYTGVMTYSKSISDLGYWEIDLDDIGVDGKSLGLKGRTAIIDTGTSLILLPPGDAYNLHLAIEGAKTDGESFAVPCNTNKTLDMTFSGVTYKIPPIDWIGDQTAPDGLYCLSHVISRTITGKSTWLMGDVFLKNVYSNFDLDRSRIGFANRASPSGPVNRPNPITTFMLSNPTNTAPVPTRMTGSSNPTSTSTSDSGDNDSKSAAVGGFTVPFGFVFGGFLLGLVMV</sequence>
<dbReference type="CDD" id="cd05471">
    <property type="entry name" value="pepsin_like"/>
    <property type="match status" value="1"/>
</dbReference>
<evidence type="ECO:0000256" key="3">
    <source>
        <dbReference type="ARBA" id="ARBA00022475"/>
    </source>
</evidence>
<keyword evidence="6 12" id="KW-0378">Hydrolase</keyword>
<dbReference type="InterPro" id="IPR033121">
    <property type="entry name" value="PEPTIDASE_A1"/>
</dbReference>
<dbReference type="FunFam" id="2.40.70.10:FF:000008">
    <property type="entry name" value="Cathepsin D"/>
    <property type="match status" value="1"/>
</dbReference>
<dbReference type="Pfam" id="PF00026">
    <property type="entry name" value="Asp"/>
    <property type="match status" value="1"/>
</dbReference>
<feature type="disulfide bond" evidence="11">
    <location>
        <begin position="404"/>
        <end position="438"/>
    </location>
</feature>
<evidence type="ECO:0000259" key="16">
    <source>
        <dbReference type="PROSITE" id="PS51767"/>
    </source>
</evidence>
<evidence type="ECO:0000256" key="14">
    <source>
        <dbReference type="SAM" id="Phobius"/>
    </source>
</evidence>
<organism evidence="17 18">
    <name type="scientific">Terfezia boudieri ATCC MYA-4762</name>
    <dbReference type="NCBI Taxonomy" id="1051890"/>
    <lineage>
        <taxon>Eukaryota</taxon>
        <taxon>Fungi</taxon>
        <taxon>Dikarya</taxon>
        <taxon>Ascomycota</taxon>
        <taxon>Pezizomycotina</taxon>
        <taxon>Pezizomycetes</taxon>
        <taxon>Pezizales</taxon>
        <taxon>Pezizaceae</taxon>
        <taxon>Terfezia</taxon>
    </lineage>
</organism>
<dbReference type="Gene3D" id="2.40.70.10">
    <property type="entry name" value="Acid Proteases"/>
    <property type="match status" value="2"/>
</dbReference>
<dbReference type="InterPro" id="IPR021109">
    <property type="entry name" value="Peptidase_aspartic_dom_sf"/>
</dbReference>
<dbReference type="AlphaFoldDB" id="A0A3N4MJU0"/>
<protein>
    <submittedName>
        <fullName evidence="17">Acid protease</fullName>
    </submittedName>
</protein>
<comment type="subcellular location">
    <subcellularLocation>
        <location evidence="1">Cell membrane</location>
    </subcellularLocation>
</comment>
<evidence type="ECO:0000313" key="18">
    <source>
        <dbReference type="Proteomes" id="UP000267821"/>
    </source>
</evidence>
<name>A0A3N4MJU0_9PEZI</name>
<feature type="transmembrane region" description="Helical" evidence="14">
    <location>
        <begin position="532"/>
        <end position="553"/>
    </location>
</feature>
<feature type="signal peptide" evidence="15">
    <location>
        <begin position="1"/>
        <end position="19"/>
    </location>
</feature>
<feature type="compositionally biased region" description="Low complexity" evidence="13">
    <location>
        <begin position="511"/>
        <end position="529"/>
    </location>
</feature>
<proteinExistence type="inferred from homology"/>
<feature type="region of interest" description="Disordered" evidence="13">
    <location>
        <begin position="478"/>
        <end position="529"/>
    </location>
</feature>
<evidence type="ECO:0000256" key="5">
    <source>
        <dbReference type="ARBA" id="ARBA00022750"/>
    </source>
</evidence>
<keyword evidence="5 12" id="KW-0064">Aspartyl protease</keyword>
<evidence type="ECO:0000256" key="1">
    <source>
        <dbReference type="ARBA" id="ARBA00004236"/>
    </source>
</evidence>
<dbReference type="InterPro" id="IPR034164">
    <property type="entry name" value="Pepsin-like_dom"/>
</dbReference>
<dbReference type="InterPro" id="IPR001969">
    <property type="entry name" value="Aspartic_peptidase_AS"/>
</dbReference>
<keyword evidence="8" id="KW-0325">Glycoprotein</keyword>
<accession>A0A3N4MJU0</accession>
<dbReference type="FunFam" id="2.40.70.10:FF:000060">
    <property type="entry name" value="Aspartic-type endopeptidase ctsD"/>
    <property type="match status" value="1"/>
</dbReference>
<feature type="domain" description="Peptidase A1" evidence="16">
    <location>
        <begin position="169"/>
        <end position="477"/>
    </location>
</feature>
<evidence type="ECO:0000256" key="2">
    <source>
        <dbReference type="ARBA" id="ARBA00007447"/>
    </source>
</evidence>
<keyword evidence="3" id="KW-1003">Cell membrane</keyword>
<keyword evidence="15" id="KW-0732">Signal</keyword>
<dbReference type="GO" id="GO:0006508">
    <property type="term" value="P:proteolysis"/>
    <property type="evidence" value="ECO:0007669"/>
    <property type="project" value="UniProtKB-KW"/>
</dbReference>
<dbReference type="OrthoDB" id="28208at2759"/>
<feature type="disulfide bond" evidence="11">
    <location>
        <begin position="200"/>
        <end position="205"/>
    </location>
</feature>
<evidence type="ECO:0000256" key="15">
    <source>
        <dbReference type="SAM" id="SignalP"/>
    </source>
</evidence>
<evidence type="ECO:0000256" key="8">
    <source>
        <dbReference type="ARBA" id="ARBA00023180"/>
    </source>
</evidence>
<dbReference type="PANTHER" id="PTHR47966">
    <property type="entry name" value="BETA-SITE APP-CLEAVING ENZYME, ISOFORM A-RELATED"/>
    <property type="match status" value="1"/>
</dbReference>
<evidence type="ECO:0000256" key="9">
    <source>
        <dbReference type="ARBA" id="ARBA00023288"/>
    </source>
</evidence>
<dbReference type="GO" id="GO:0005886">
    <property type="term" value="C:plasma membrane"/>
    <property type="evidence" value="ECO:0007669"/>
    <property type="project" value="UniProtKB-SubCell"/>
</dbReference>
<evidence type="ECO:0000256" key="12">
    <source>
        <dbReference type="RuleBase" id="RU000454"/>
    </source>
</evidence>
<dbReference type="Proteomes" id="UP000267821">
    <property type="component" value="Unassembled WGS sequence"/>
</dbReference>
<gene>
    <name evidence="17" type="ORF">L211DRAFT_845649</name>
</gene>